<evidence type="ECO:0000256" key="1">
    <source>
        <dbReference type="SAM" id="MobiDB-lite"/>
    </source>
</evidence>
<sequence length="171" mass="18898">MIAVGSSRLFLAPAFISIVRRPLRFYQRPPSSIVKLTRADPRRGSRRSSTPSAAVASSATSSSRSHSHAVAYRVPFVEVREAKPRPSPQPESHAHPTEQPYRRPHSISRAALHAYTTDQFVLGVPLGSPKTSYVPPGSHVARVRERASSWAEAEVRARASWRVTRSDRGEP</sequence>
<accession>A0A5A7VQ43</accession>
<dbReference type="Proteomes" id="UP000321393">
    <property type="component" value="Unassembled WGS sequence"/>
</dbReference>
<proteinExistence type="predicted"/>
<organism evidence="2 4">
    <name type="scientific">Cucumis melo var. makuwa</name>
    <name type="common">Oriental melon</name>
    <dbReference type="NCBI Taxonomy" id="1194695"/>
    <lineage>
        <taxon>Eukaryota</taxon>
        <taxon>Viridiplantae</taxon>
        <taxon>Streptophyta</taxon>
        <taxon>Embryophyta</taxon>
        <taxon>Tracheophyta</taxon>
        <taxon>Spermatophyta</taxon>
        <taxon>Magnoliopsida</taxon>
        <taxon>eudicotyledons</taxon>
        <taxon>Gunneridae</taxon>
        <taxon>Pentapetalae</taxon>
        <taxon>rosids</taxon>
        <taxon>fabids</taxon>
        <taxon>Cucurbitales</taxon>
        <taxon>Cucurbitaceae</taxon>
        <taxon>Benincaseae</taxon>
        <taxon>Cucumis</taxon>
    </lineage>
</organism>
<dbReference type="Proteomes" id="UP000321947">
    <property type="component" value="Unassembled WGS sequence"/>
</dbReference>
<evidence type="ECO:0000313" key="4">
    <source>
        <dbReference type="Proteomes" id="UP000321393"/>
    </source>
</evidence>
<reference evidence="4 5" key="1">
    <citation type="submission" date="2019-08" db="EMBL/GenBank/DDBJ databases">
        <title>Draft genome sequences of two oriental melons (Cucumis melo L. var makuwa).</title>
        <authorList>
            <person name="Kwon S.-Y."/>
        </authorList>
    </citation>
    <scope>NUCLEOTIDE SEQUENCE [LARGE SCALE GENOMIC DNA]</scope>
    <source>
        <strain evidence="5">cv. Chang Bougi</strain>
        <strain evidence="4">cv. SW 3</strain>
        <tissue evidence="2">Leaf</tissue>
    </source>
</reference>
<evidence type="ECO:0000313" key="2">
    <source>
        <dbReference type="EMBL" id="KAA0067339.1"/>
    </source>
</evidence>
<gene>
    <name evidence="3" type="ORF">E5676_scaffold1704G00280</name>
    <name evidence="2" type="ORF">E6C27_scaffold179G00490</name>
</gene>
<dbReference type="EMBL" id="SSTD01000319">
    <property type="protein sequence ID" value="TYK30684.1"/>
    <property type="molecule type" value="Genomic_DNA"/>
</dbReference>
<dbReference type="AlphaFoldDB" id="A0A5A7VQ43"/>
<feature type="compositionally biased region" description="Low complexity" evidence="1">
    <location>
        <begin position="47"/>
        <end position="71"/>
    </location>
</feature>
<comment type="caution">
    <text evidence="2">The sequence shown here is derived from an EMBL/GenBank/DDBJ whole genome shotgun (WGS) entry which is preliminary data.</text>
</comment>
<name>A0A5A7VQ43_CUCMM</name>
<evidence type="ECO:0000313" key="3">
    <source>
        <dbReference type="EMBL" id="TYK30684.1"/>
    </source>
</evidence>
<evidence type="ECO:0000313" key="5">
    <source>
        <dbReference type="Proteomes" id="UP000321947"/>
    </source>
</evidence>
<feature type="region of interest" description="Disordered" evidence="1">
    <location>
        <begin position="36"/>
        <end position="107"/>
    </location>
</feature>
<dbReference type="EMBL" id="SSTE01000555">
    <property type="protein sequence ID" value="KAA0067339.1"/>
    <property type="molecule type" value="Genomic_DNA"/>
</dbReference>
<protein>
    <submittedName>
        <fullName evidence="2">Uncharacterized protein</fullName>
    </submittedName>
</protein>